<feature type="region of interest" description="Disordered" evidence="7">
    <location>
        <begin position="1"/>
        <end position="24"/>
    </location>
</feature>
<keyword evidence="3" id="KW-0678">Repressor</keyword>
<evidence type="ECO:0000256" key="4">
    <source>
        <dbReference type="ARBA" id="ARBA00023015"/>
    </source>
</evidence>
<dbReference type="InterPro" id="IPR024137">
    <property type="entry name" value="His_deAcase_cplx_SAP130"/>
</dbReference>
<evidence type="ECO:0000256" key="1">
    <source>
        <dbReference type="ARBA" id="ARBA00004123"/>
    </source>
</evidence>
<evidence type="ECO:0000256" key="7">
    <source>
        <dbReference type="SAM" id="MobiDB-lite"/>
    </source>
</evidence>
<dbReference type="AlphaFoldDB" id="A0A8I6RTE7"/>
<feature type="compositionally biased region" description="Polar residues" evidence="7">
    <location>
        <begin position="499"/>
        <end position="509"/>
    </location>
</feature>
<dbReference type="GO" id="GO:0070822">
    <property type="term" value="C:Sin3-type complex"/>
    <property type="evidence" value="ECO:0007669"/>
    <property type="project" value="TreeGrafter"/>
</dbReference>
<evidence type="ECO:0000256" key="5">
    <source>
        <dbReference type="ARBA" id="ARBA00023163"/>
    </source>
</evidence>
<keyword evidence="10" id="KW-1185">Reference proteome</keyword>
<dbReference type="InterPro" id="IPR031963">
    <property type="entry name" value="SAP130_C"/>
</dbReference>
<feature type="compositionally biased region" description="Low complexity" evidence="7">
    <location>
        <begin position="166"/>
        <end position="175"/>
    </location>
</feature>
<evidence type="ECO:0000256" key="3">
    <source>
        <dbReference type="ARBA" id="ARBA00022491"/>
    </source>
</evidence>
<proteinExistence type="inferred from homology"/>
<feature type="region of interest" description="Disordered" evidence="7">
    <location>
        <begin position="160"/>
        <end position="182"/>
    </location>
</feature>
<name>A0A8I6RTE7_CIMLE</name>
<feature type="region of interest" description="Disordered" evidence="7">
    <location>
        <begin position="430"/>
        <end position="462"/>
    </location>
</feature>
<accession>A0A8I6RTE7</accession>
<dbReference type="GO" id="GO:0000122">
    <property type="term" value="P:negative regulation of transcription by RNA polymerase II"/>
    <property type="evidence" value="ECO:0007669"/>
    <property type="project" value="TreeGrafter"/>
</dbReference>
<evidence type="ECO:0000259" key="8">
    <source>
        <dbReference type="Pfam" id="PF16014"/>
    </source>
</evidence>
<dbReference type="CTD" id="79595"/>
<evidence type="ECO:0000256" key="2">
    <source>
        <dbReference type="ARBA" id="ARBA00007859"/>
    </source>
</evidence>
<reference evidence="9" key="1">
    <citation type="submission" date="2022-01" db="UniProtKB">
        <authorList>
            <consortium name="EnsemblMetazoa"/>
        </authorList>
    </citation>
    <scope>IDENTIFICATION</scope>
</reference>
<feature type="region of interest" description="Disordered" evidence="7">
    <location>
        <begin position="496"/>
        <end position="627"/>
    </location>
</feature>
<comment type="subcellular location">
    <subcellularLocation>
        <location evidence="1">Nucleus</location>
    </subcellularLocation>
</comment>
<feature type="compositionally biased region" description="Polar residues" evidence="7">
    <location>
        <begin position="613"/>
        <end position="624"/>
    </location>
</feature>
<protein>
    <recommendedName>
        <fullName evidence="8">Histone deacetylase complex subunit SAP130 C-terminal domain-containing protein</fullName>
    </recommendedName>
</protein>
<dbReference type="PANTHER" id="PTHR13497:SF3">
    <property type="entry name" value="HISTONE DEACETYLASE COMPLEX SUBUNIT SAP130"/>
    <property type="match status" value="1"/>
</dbReference>
<feature type="compositionally biased region" description="Polar residues" evidence="7">
    <location>
        <begin position="556"/>
        <end position="575"/>
    </location>
</feature>
<dbReference type="OrthoDB" id="10048604at2759"/>
<evidence type="ECO:0000256" key="6">
    <source>
        <dbReference type="ARBA" id="ARBA00023242"/>
    </source>
</evidence>
<keyword evidence="4" id="KW-0805">Transcription regulation</keyword>
<dbReference type="Pfam" id="PF16014">
    <property type="entry name" value="SAP130_C"/>
    <property type="match status" value="1"/>
</dbReference>
<evidence type="ECO:0000313" key="9">
    <source>
        <dbReference type="EnsemblMetazoa" id="XP_014249717.1"/>
    </source>
</evidence>
<feature type="compositionally biased region" description="Polar residues" evidence="7">
    <location>
        <begin position="362"/>
        <end position="386"/>
    </location>
</feature>
<organism evidence="9 10">
    <name type="scientific">Cimex lectularius</name>
    <name type="common">Bed bug</name>
    <name type="synonym">Acanthia lectularia</name>
    <dbReference type="NCBI Taxonomy" id="79782"/>
    <lineage>
        <taxon>Eukaryota</taxon>
        <taxon>Metazoa</taxon>
        <taxon>Ecdysozoa</taxon>
        <taxon>Arthropoda</taxon>
        <taxon>Hexapoda</taxon>
        <taxon>Insecta</taxon>
        <taxon>Pterygota</taxon>
        <taxon>Neoptera</taxon>
        <taxon>Paraneoptera</taxon>
        <taxon>Hemiptera</taxon>
        <taxon>Heteroptera</taxon>
        <taxon>Panheteroptera</taxon>
        <taxon>Cimicomorpha</taxon>
        <taxon>Cimicidae</taxon>
        <taxon>Cimex</taxon>
    </lineage>
</organism>
<feature type="region of interest" description="Disordered" evidence="7">
    <location>
        <begin position="362"/>
        <end position="404"/>
    </location>
</feature>
<evidence type="ECO:0000313" key="10">
    <source>
        <dbReference type="Proteomes" id="UP000494040"/>
    </source>
</evidence>
<dbReference type="PANTHER" id="PTHR13497">
    <property type="entry name" value="HISTONE DEACETYLASE COMPLEX SUBUNIT SAP130"/>
    <property type="match status" value="1"/>
</dbReference>
<keyword evidence="5" id="KW-0804">Transcription</keyword>
<dbReference type="GeneID" id="106666788"/>
<comment type="similarity">
    <text evidence="2">Belongs to the SAP130 family.</text>
</comment>
<sequence length="811" mass="87861">MSETRDTAERPSQQQDGPPVKMDQFRNMSAGTLVRAIPTGQSSRFMMTPVQSSTALISTTTTIQAQVLSKVPAGATSVNRLNTLPIQSSATATTTGYHVPRGAAAVANISVPRASVATPIVRAPPQLQAIGVAPAHTGASAGPIVGRSVVGVTPWVTACLPPNPQSNPRQQSSQLRPPPVTTTKLMSNQIRPIPENQARPVLLHSTTKQVTLTQQAQVQVSGEKAVIKSYSGANQGTRMVTPVSAPPLSRITTSLPPMVSLHPAVLVPNNSSLPIKSATSQAKVISQPGATMQFTSVPVSSVQPAIAINSVVTRPGLVTVMLTSGGAQGAVSTSNITTMSTTPTTNTVARIPHNPKTYQEITSQPSSFVHTSMPSGGKSNPATQLSREQRLPTKDDTEVTSGSNAMVNLSNSVYTMPGCTYYDNYQISSRSSTTTSTSCPQNQPMSSSSQSVMSPNQNVRSVTVVDSSRSYLSASEGNSSTDSSSSFSIITLSSGIPHNLTTKTNTSPRPSILRKRDPEGSPLKAQKNLMPVLSSLPISTGSPPGPGSPKRPESGHSGQSSAGSTTISANSSPGESPTIIKQEPSEDDHQSTRSTPVAPPIMEMSPRKKPRKQQLTGNQITEPTFSEDEMEFISEDKIKKEIKEELIFEEEKCLPKRTMSLLNSYKQHWKVRNNHFLRYTDVKTKEDRKPTLSELANQKHVLQKLDGWKIYHLGTQIEDMSNSEAEFFNLYSSLLSVLEIKQKKIKNKDLDKDIHRINERIRANFQRSKVVKDQMNEARTQVLKLFEHKGYVADIINRNATKRPLKKRERQ</sequence>
<feature type="domain" description="Histone deacetylase complex subunit SAP130 C-terminal" evidence="8">
    <location>
        <begin position="577"/>
        <end position="797"/>
    </location>
</feature>
<dbReference type="Proteomes" id="UP000494040">
    <property type="component" value="Unassembled WGS sequence"/>
</dbReference>
<feature type="compositionally biased region" description="Basic and acidic residues" evidence="7">
    <location>
        <begin position="387"/>
        <end position="397"/>
    </location>
</feature>
<dbReference type="EnsemblMetazoa" id="XM_014394231.2">
    <property type="protein sequence ID" value="XP_014249717.1"/>
    <property type="gene ID" value="LOC106666788"/>
</dbReference>
<dbReference type="RefSeq" id="XP_014249717.1">
    <property type="nucleotide sequence ID" value="XM_014394231.2"/>
</dbReference>
<keyword evidence="6" id="KW-0539">Nucleus</keyword>